<evidence type="ECO:0000256" key="12">
    <source>
        <dbReference type="ARBA" id="ARBA00023012"/>
    </source>
</evidence>
<dbReference type="CDD" id="cd16922">
    <property type="entry name" value="HATPase_EvgS-ArcB-TorS-like"/>
    <property type="match status" value="1"/>
</dbReference>
<evidence type="ECO:0000256" key="3">
    <source>
        <dbReference type="ARBA" id="ARBA00012438"/>
    </source>
</evidence>
<feature type="domain" description="Response regulatory" evidence="20">
    <location>
        <begin position="905"/>
        <end position="1025"/>
    </location>
</feature>
<feature type="domain" description="PAS" evidence="21">
    <location>
        <begin position="365"/>
        <end position="435"/>
    </location>
</feature>
<dbReference type="Pfam" id="PF01627">
    <property type="entry name" value="Hpt"/>
    <property type="match status" value="1"/>
</dbReference>
<dbReference type="PROSITE" id="PS50110">
    <property type="entry name" value="RESPONSE_REGULATORY"/>
    <property type="match status" value="1"/>
</dbReference>
<dbReference type="InterPro" id="IPR004358">
    <property type="entry name" value="Sig_transdc_His_kin-like_C"/>
</dbReference>
<dbReference type="RefSeq" id="WP_036315201.1">
    <property type="nucleotide sequence ID" value="NZ_JRQD01000005.1"/>
</dbReference>
<organism evidence="24 25">
    <name type="scientific">Methylophaga thiooxydans</name>
    <dbReference type="NCBI Taxonomy" id="392484"/>
    <lineage>
        <taxon>Bacteria</taxon>
        <taxon>Pseudomonadati</taxon>
        <taxon>Pseudomonadota</taxon>
        <taxon>Gammaproteobacteria</taxon>
        <taxon>Thiotrichales</taxon>
        <taxon>Piscirickettsiaceae</taxon>
        <taxon>Methylophaga</taxon>
    </lineage>
</organism>
<dbReference type="GO" id="GO:0000155">
    <property type="term" value="F:phosphorelay sensor kinase activity"/>
    <property type="evidence" value="ECO:0007669"/>
    <property type="project" value="InterPro"/>
</dbReference>
<keyword evidence="18" id="KW-0472">Membrane</keyword>
<dbReference type="SUPFAM" id="SSF47226">
    <property type="entry name" value="Histidine-containing phosphotransfer domain, HPT domain"/>
    <property type="match status" value="1"/>
</dbReference>
<keyword evidence="11 18" id="KW-1133">Transmembrane helix</keyword>
<evidence type="ECO:0000256" key="7">
    <source>
        <dbReference type="ARBA" id="ARBA00022692"/>
    </source>
</evidence>
<dbReference type="InterPro" id="IPR029151">
    <property type="entry name" value="Sensor-like_sf"/>
</dbReference>
<evidence type="ECO:0000313" key="25">
    <source>
        <dbReference type="Proteomes" id="UP000029999"/>
    </source>
</evidence>
<keyword evidence="8" id="KW-0547">Nucleotide-binding</keyword>
<dbReference type="Gene3D" id="3.30.450.20">
    <property type="entry name" value="PAS domain"/>
    <property type="match status" value="2"/>
</dbReference>
<keyword evidence="10" id="KW-0067">ATP-binding</keyword>
<keyword evidence="12" id="KW-0902">Two-component regulatory system</keyword>
<evidence type="ECO:0000256" key="15">
    <source>
        <dbReference type="PROSITE-ProRule" id="PRU00110"/>
    </source>
</evidence>
<comment type="caution">
    <text evidence="24">The sequence shown here is derived from an EMBL/GenBank/DDBJ whole genome shotgun (WGS) entry which is preliminary data.</text>
</comment>
<dbReference type="Gene3D" id="3.30.565.10">
    <property type="entry name" value="Histidine kinase-like ATPase, C-terminal domain"/>
    <property type="match status" value="1"/>
</dbReference>
<dbReference type="InterPro" id="IPR005467">
    <property type="entry name" value="His_kinase_dom"/>
</dbReference>
<evidence type="ECO:0000256" key="13">
    <source>
        <dbReference type="ARBA" id="ARBA00064003"/>
    </source>
</evidence>
<dbReference type="SMART" id="SM00448">
    <property type="entry name" value="REC"/>
    <property type="match status" value="1"/>
</dbReference>
<dbReference type="InterPro" id="IPR000700">
    <property type="entry name" value="PAS-assoc_C"/>
</dbReference>
<dbReference type="InterPro" id="IPR008207">
    <property type="entry name" value="Sig_transdc_His_kin_Hpt_dom"/>
</dbReference>
<dbReference type="InterPro" id="IPR003661">
    <property type="entry name" value="HisK_dim/P_dom"/>
</dbReference>
<evidence type="ECO:0000256" key="2">
    <source>
        <dbReference type="ARBA" id="ARBA00004651"/>
    </source>
</evidence>
<evidence type="ECO:0000259" key="22">
    <source>
        <dbReference type="PROSITE" id="PS50113"/>
    </source>
</evidence>
<evidence type="ECO:0000256" key="4">
    <source>
        <dbReference type="ARBA" id="ARBA00022475"/>
    </source>
</evidence>
<evidence type="ECO:0000256" key="6">
    <source>
        <dbReference type="ARBA" id="ARBA00022679"/>
    </source>
</evidence>
<protein>
    <recommendedName>
        <fullName evidence="14">Sensory/regulatory protein RpfC</fullName>
        <ecNumber evidence="3">2.7.13.3</ecNumber>
    </recommendedName>
</protein>
<dbReference type="GO" id="GO:0005886">
    <property type="term" value="C:plasma membrane"/>
    <property type="evidence" value="ECO:0007669"/>
    <property type="project" value="UniProtKB-SubCell"/>
</dbReference>
<dbReference type="PANTHER" id="PTHR45339:SF5">
    <property type="entry name" value="HISTIDINE KINASE"/>
    <property type="match status" value="1"/>
</dbReference>
<proteinExistence type="predicted"/>
<comment type="catalytic activity">
    <reaction evidence="1">
        <text>ATP + protein L-histidine = ADP + protein N-phospho-L-histidine.</text>
        <dbReference type="EC" id="2.7.13.3"/>
    </reaction>
</comment>
<reference evidence="24 25" key="1">
    <citation type="submission" date="2014-09" db="EMBL/GenBank/DDBJ databases">
        <authorList>
            <person name="Grob C."/>
            <person name="Taubert M."/>
            <person name="Howat A.M."/>
            <person name="Burns O.J."/>
            <person name="Dixon J.L."/>
            <person name="Chen Y."/>
            <person name="Murrell J.C."/>
        </authorList>
    </citation>
    <scope>NUCLEOTIDE SEQUENCE [LARGE SCALE GENOMIC DNA]</scope>
    <source>
        <strain evidence="24">L4</strain>
    </source>
</reference>
<dbReference type="PANTHER" id="PTHR45339">
    <property type="entry name" value="HYBRID SIGNAL TRANSDUCTION HISTIDINE KINASE J"/>
    <property type="match status" value="1"/>
</dbReference>
<dbReference type="Proteomes" id="UP000029999">
    <property type="component" value="Unassembled WGS sequence"/>
</dbReference>
<evidence type="ECO:0000259" key="19">
    <source>
        <dbReference type="PROSITE" id="PS50109"/>
    </source>
</evidence>
<evidence type="ECO:0000256" key="9">
    <source>
        <dbReference type="ARBA" id="ARBA00022777"/>
    </source>
</evidence>
<dbReference type="InterPro" id="IPR036890">
    <property type="entry name" value="HATPase_C_sf"/>
</dbReference>
<dbReference type="InterPro" id="IPR013656">
    <property type="entry name" value="PAS_4"/>
</dbReference>
<dbReference type="PROSITE" id="PS50112">
    <property type="entry name" value="PAS"/>
    <property type="match status" value="1"/>
</dbReference>
<feature type="transmembrane region" description="Helical" evidence="18">
    <location>
        <begin position="333"/>
        <end position="352"/>
    </location>
</feature>
<evidence type="ECO:0000256" key="5">
    <source>
        <dbReference type="ARBA" id="ARBA00022553"/>
    </source>
</evidence>
<keyword evidence="7 18" id="KW-0812">Transmembrane</keyword>
<dbReference type="Gene3D" id="1.10.287.130">
    <property type="match status" value="1"/>
</dbReference>
<dbReference type="Pfam" id="PF02518">
    <property type="entry name" value="HATPase_c"/>
    <property type="match status" value="1"/>
</dbReference>
<evidence type="ECO:0000256" key="18">
    <source>
        <dbReference type="SAM" id="Phobius"/>
    </source>
</evidence>
<dbReference type="Pfam" id="PF08448">
    <property type="entry name" value="PAS_4"/>
    <property type="match status" value="1"/>
</dbReference>
<dbReference type="SUPFAM" id="SSF47384">
    <property type="entry name" value="Homodimeric domain of signal transducing histidine kinase"/>
    <property type="match status" value="1"/>
</dbReference>
<dbReference type="PRINTS" id="PR00344">
    <property type="entry name" value="BCTRLSENSOR"/>
</dbReference>
<keyword evidence="5 16" id="KW-0597">Phosphoprotein</keyword>
<feature type="domain" description="Histidine kinase" evidence="19">
    <location>
        <begin position="526"/>
        <end position="748"/>
    </location>
</feature>
<dbReference type="SMART" id="SM00091">
    <property type="entry name" value="PAS"/>
    <property type="match status" value="1"/>
</dbReference>
<dbReference type="SMART" id="SM00387">
    <property type="entry name" value="HATPase_c"/>
    <property type="match status" value="1"/>
</dbReference>
<dbReference type="InterPro" id="IPR001789">
    <property type="entry name" value="Sig_transdc_resp-reg_receiver"/>
</dbReference>
<keyword evidence="6" id="KW-0808">Transferase</keyword>
<feature type="modified residue" description="Phosphohistidine" evidence="15">
    <location>
        <position position="1111"/>
    </location>
</feature>
<evidence type="ECO:0000259" key="21">
    <source>
        <dbReference type="PROSITE" id="PS50112"/>
    </source>
</evidence>
<evidence type="ECO:0000256" key="14">
    <source>
        <dbReference type="ARBA" id="ARBA00068150"/>
    </source>
</evidence>
<dbReference type="InterPro" id="IPR000014">
    <property type="entry name" value="PAS"/>
</dbReference>
<keyword evidence="4" id="KW-1003">Cell membrane</keyword>
<dbReference type="InterPro" id="IPR003594">
    <property type="entry name" value="HATPase_dom"/>
</dbReference>
<dbReference type="SMART" id="SM00073">
    <property type="entry name" value="HPT"/>
    <property type="match status" value="1"/>
</dbReference>
<accession>A0A0A0BCR0</accession>
<dbReference type="SUPFAM" id="SSF103190">
    <property type="entry name" value="Sensory domain-like"/>
    <property type="match status" value="1"/>
</dbReference>
<comment type="subcellular location">
    <subcellularLocation>
        <location evidence="2">Cell membrane</location>
        <topology evidence="2">Multi-pass membrane protein</topology>
    </subcellularLocation>
</comment>
<dbReference type="InterPro" id="IPR048760">
    <property type="entry name" value="VP0354-like_sensor_dom"/>
</dbReference>
<evidence type="ECO:0000259" key="23">
    <source>
        <dbReference type="PROSITE" id="PS50894"/>
    </source>
</evidence>
<dbReference type="PROSITE" id="PS50894">
    <property type="entry name" value="HPT"/>
    <property type="match status" value="1"/>
</dbReference>
<dbReference type="Gene3D" id="3.40.50.2300">
    <property type="match status" value="1"/>
</dbReference>
<name>A0A0A0BCR0_9GAMM</name>
<evidence type="ECO:0000256" key="17">
    <source>
        <dbReference type="SAM" id="Coils"/>
    </source>
</evidence>
<evidence type="ECO:0000256" key="11">
    <source>
        <dbReference type="ARBA" id="ARBA00022989"/>
    </source>
</evidence>
<dbReference type="GO" id="GO:0005524">
    <property type="term" value="F:ATP binding"/>
    <property type="evidence" value="ECO:0007669"/>
    <property type="project" value="UniProtKB-KW"/>
</dbReference>
<dbReference type="InterPro" id="IPR035965">
    <property type="entry name" value="PAS-like_dom_sf"/>
</dbReference>
<dbReference type="AlphaFoldDB" id="A0A0A0BCR0"/>
<dbReference type="SUPFAM" id="SSF55874">
    <property type="entry name" value="ATPase domain of HSP90 chaperone/DNA topoisomerase II/histidine kinase"/>
    <property type="match status" value="1"/>
</dbReference>
<evidence type="ECO:0000256" key="10">
    <source>
        <dbReference type="ARBA" id="ARBA00022840"/>
    </source>
</evidence>
<dbReference type="NCBIfam" id="TIGR00229">
    <property type="entry name" value="sensory_box"/>
    <property type="match status" value="1"/>
</dbReference>
<feature type="coiled-coil region" evidence="17">
    <location>
        <begin position="478"/>
        <end position="519"/>
    </location>
</feature>
<dbReference type="SMART" id="SM00388">
    <property type="entry name" value="HisKA"/>
    <property type="match status" value="1"/>
</dbReference>
<feature type="domain" description="PAC" evidence="22">
    <location>
        <begin position="438"/>
        <end position="490"/>
    </location>
</feature>
<dbReference type="PROSITE" id="PS50109">
    <property type="entry name" value="HIS_KIN"/>
    <property type="match status" value="1"/>
</dbReference>
<evidence type="ECO:0000256" key="1">
    <source>
        <dbReference type="ARBA" id="ARBA00000085"/>
    </source>
</evidence>
<dbReference type="EMBL" id="JRQD01000005">
    <property type="protein sequence ID" value="KGM06353.1"/>
    <property type="molecule type" value="Genomic_DNA"/>
</dbReference>
<sequence length="1177" mass="130811">MTALFDWKKNRATSFLIISSLGLATISLLLFLYFELQHKNEVVDELQSSLSSQASDNQTLLDQTLKSNAADVRFLANTPPISGISRAVSNAGYDAEENTSLALWQERLGKIFLAFMNSHPEVAQIRYIGNNDNGKELVRVERQHGSGAMRVVPGNLLQSKGSRDYFQKPKKLSADEIYISDITLNREHGRLDYPLWPTYRIATPIYDVREDFFGVVVINYNAQFLLDTFESRLPSTMNLYMIDSDGHYLLHPLKAKSFEFEHQQDASSWQKDFTVVADNSESLRLRSLNNNQLLLASEKRVSLTGDEQQRYINFIVSLPETTVDKIIAQRRQASTVILLSIVLVGVVIIAIYRKIMLKDVDLSYAQSQYSALIEGSKDAILTLSTEGKIQDWNEATYQVLKLPPFDITDRQLEDLLDSNEQALLTKNIAACLAGKSTATLDIDYHTSNGDLLALSVSLSPIHKDKQTIIGASTIIRDITEQILNKKQLENLNSSLEEQVRTRTEELEKAKNEAIEASNMKSGFVANVSHEIRTPLNGILGMHNLLKRENLNEKQESYLEMATQSAKSLLMLINDILDLSKIEAGRLEIEALPVNLIDSFSQAANSMAVRAMDKNVEIVLDLADIKHSVVIGDDLRIRQILNNLISNAIKFTDKGEIIVSAATTEDVSGEQVILDVSVQDTGVGIEKAKLNQLFKAFSQEDSSTTRRYGGTGLGLSIVSNLCSLMNGECHVESEKNVGSTFSFRLSLKPIEKEQLRLNQILNLSNYTVRISESSHSVRHALNKLLTGWGATTILTEEIAGTEADIVISQLGGNGFDDTSVMQQIEQLSLQGLHEQFIFTLSFKQRHSLEASPPLLSYHVIYRPILPMQLATALSEITQEPLTPISTTSNKTRQQSFDRSTSFEGAHILIVDDNEINQRVAAGILEYFGVEITVASNGANAIKTLQETPSINLVLMDCQMPVMDGFQATETIRRGDAGTHYKKIPIIAMTAGAMTGDREECLNAGMNDYLTKPLSAEDLESKTSLWLDARPRAQRQTTETAIPETLKQIASPTASSSEPVFWDREASLVRLLSNEKLFLSMLEMFEQQTPELVEVIARQLHTLDFEQLKRSAHKLKGSASAIGAKRVLDAARTLETAAHDEQEKASIAAFDIIKLEVDQMLNAIGEYKLHNSASSGTSN</sequence>
<dbReference type="Pfam" id="PF00512">
    <property type="entry name" value="HisKA"/>
    <property type="match status" value="1"/>
</dbReference>
<dbReference type="SUPFAM" id="SSF52172">
    <property type="entry name" value="CheY-like"/>
    <property type="match status" value="1"/>
</dbReference>
<dbReference type="SUPFAM" id="SSF55785">
    <property type="entry name" value="PYP-like sensor domain (PAS domain)"/>
    <property type="match status" value="1"/>
</dbReference>
<evidence type="ECO:0000259" key="20">
    <source>
        <dbReference type="PROSITE" id="PS50110"/>
    </source>
</evidence>
<feature type="domain" description="HPt" evidence="23">
    <location>
        <begin position="1072"/>
        <end position="1165"/>
    </location>
</feature>
<dbReference type="FunFam" id="3.30.565.10:FF:000010">
    <property type="entry name" value="Sensor histidine kinase RcsC"/>
    <property type="match status" value="1"/>
</dbReference>
<evidence type="ECO:0000256" key="8">
    <source>
        <dbReference type="ARBA" id="ARBA00022741"/>
    </source>
</evidence>
<dbReference type="InterPro" id="IPR036641">
    <property type="entry name" value="HPT_dom_sf"/>
</dbReference>
<feature type="transmembrane region" description="Helical" evidence="18">
    <location>
        <begin position="12"/>
        <end position="34"/>
    </location>
</feature>
<dbReference type="InterPro" id="IPR036097">
    <property type="entry name" value="HisK_dim/P_sf"/>
</dbReference>
<dbReference type="PROSITE" id="PS50113">
    <property type="entry name" value="PAC"/>
    <property type="match status" value="1"/>
</dbReference>
<dbReference type="EC" id="2.7.13.3" evidence="3"/>
<keyword evidence="17" id="KW-0175">Coiled coil</keyword>
<keyword evidence="9" id="KW-0418">Kinase</keyword>
<dbReference type="CDD" id="cd00088">
    <property type="entry name" value="HPT"/>
    <property type="match status" value="1"/>
</dbReference>
<dbReference type="Pfam" id="PF00072">
    <property type="entry name" value="Response_reg"/>
    <property type="match status" value="1"/>
</dbReference>
<dbReference type="CDD" id="cd17546">
    <property type="entry name" value="REC_hyHK_CKI1_RcsC-like"/>
    <property type="match status" value="1"/>
</dbReference>
<dbReference type="InterPro" id="IPR011006">
    <property type="entry name" value="CheY-like_superfamily"/>
</dbReference>
<evidence type="ECO:0000256" key="16">
    <source>
        <dbReference type="PROSITE-ProRule" id="PRU00169"/>
    </source>
</evidence>
<feature type="modified residue" description="4-aspartylphosphate" evidence="16">
    <location>
        <position position="955"/>
    </location>
</feature>
<dbReference type="FunFam" id="1.10.287.130:FF:000002">
    <property type="entry name" value="Two-component osmosensing histidine kinase"/>
    <property type="match status" value="1"/>
</dbReference>
<dbReference type="STRING" id="392484.LP43_2228"/>
<dbReference type="Gene3D" id="1.20.120.160">
    <property type="entry name" value="HPT domain"/>
    <property type="match status" value="1"/>
</dbReference>
<dbReference type="CDD" id="cd00082">
    <property type="entry name" value="HisKA"/>
    <property type="match status" value="1"/>
</dbReference>
<comment type="subunit">
    <text evidence="13">At low DSF concentrations, interacts with RpfF.</text>
</comment>
<dbReference type="CDD" id="cd00130">
    <property type="entry name" value="PAS"/>
    <property type="match status" value="1"/>
</dbReference>
<dbReference type="Pfam" id="PF21623">
    <property type="entry name" value="HK_sensor_dom_bact"/>
    <property type="match status" value="1"/>
</dbReference>
<gene>
    <name evidence="24" type="ORF">LP43_2228</name>
</gene>
<evidence type="ECO:0000313" key="24">
    <source>
        <dbReference type="EMBL" id="KGM06353.1"/>
    </source>
</evidence>